<evidence type="ECO:0000313" key="3">
    <source>
        <dbReference type="Proteomes" id="UP000736335"/>
    </source>
</evidence>
<evidence type="ECO:0000256" key="1">
    <source>
        <dbReference type="SAM" id="MobiDB-lite"/>
    </source>
</evidence>
<organism evidence="2 3">
    <name type="scientific">Thelephora terrestris</name>
    <dbReference type="NCBI Taxonomy" id="56493"/>
    <lineage>
        <taxon>Eukaryota</taxon>
        <taxon>Fungi</taxon>
        <taxon>Dikarya</taxon>
        <taxon>Basidiomycota</taxon>
        <taxon>Agaricomycotina</taxon>
        <taxon>Agaricomycetes</taxon>
        <taxon>Thelephorales</taxon>
        <taxon>Thelephoraceae</taxon>
        <taxon>Thelephora</taxon>
    </lineage>
</organism>
<feature type="region of interest" description="Disordered" evidence="1">
    <location>
        <begin position="83"/>
        <end position="104"/>
    </location>
</feature>
<protein>
    <submittedName>
        <fullName evidence="2">Uncharacterized protein</fullName>
    </submittedName>
</protein>
<proteinExistence type="predicted"/>
<feature type="compositionally biased region" description="Polar residues" evidence="1">
    <location>
        <begin position="129"/>
        <end position="141"/>
    </location>
</feature>
<feature type="region of interest" description="Disordered" evidence="1">
    <location>
        <begin position="124"/>
        <end position="156"/>
    </location>
</feature>
<comment type="caution">
    <text evidence="2">The sequence shown here is derived from an EMBL/GenBank/DDBJ whole genome shotgun (WGS) entry which is preliminary data.</text>
</comment>
<accession>A0A9P6LAE6</accession>
<dbReference type="Proteomes" id="UP000736335">
    <property type="component" value="Unassembled WGS sequence"/>
</dbReference>
<sequence length="312" mass="34726">MADYAYDPHEICDSYLSTLRYFGLEVPSFEEASSSQNISELDQSFLSPSGENSQYLWQPPSYRLHIQELERDTVSSPPAPPVISCTSSQTTAPPVDNVARNPRNEGVTEARSWLTGDVHSPAIAPATPSLVSSPPQATSFPANWDRIPQRGYNPGSKQCNFKRLEPIHFHTKDHPGINLGDALHKNFAHLRGKSEPVLQGVSGSISCRLLFPGYPDNIGPCQIHAQDWTKARKPIRRSKLAYEVAKKVDRYLTLLNRITPDGTVQDCWRVGHGFMRLDNMFLVSLESVSKGSFQPEIWVATVPQVPTHVDGH</sequence>
<gene>
    <name evidence="2" type="ORF">BJ322DRAFT_1105639</name>
</gene>
<reference evidence="2" key="2">
    <citation type="submission" date="2020-11" db="EMBL/GenBank/DDBJ databases">
        <authorList>
            <consortium name="DOE Joint Genome Institute"/>
            <person name="Kuo A."/>
            <person name="Miyauchi S."/>
            <person name="Kiss E."/>
            <person name="Drula E."/>
            <person name="Kohler A."/>
            <person name="Sanchez-Garcia M."/>
            <person name="Andreopoulos B."/>
            <person name="Barry K.W."/>
            <person name="Bonito G."/>
            <person name="Buee M."/>
            <person name="Carver A."/>
            <person name="Chen C."/>
            <person name="Cichocki N."/>
            <person name="Clum A."/>
            <person name="Culley D."/>
            <person name="Crous P.W."/>
            <person name="Fauchery L."/>
            <person name="Girlanda M."/>
            <person name="Hayes R."/>
            <person name="Keri Z."/>
            <person name="Labutti K."/>
            <person name="Lipzen A."/>
            <person name="Lombard V."/>
            <person name="Magnuson J."/>
            <person name="Maillard F."/>
            <person name="Morin E."/>
            <person name="Murat C."/>
            <person name="Nolan M."/>
            <person name="Ohm R."/>
            <person name="Pangilinan J."/>
            <person name="Pereira M."/>
            <person name="Perotto S."/>
            <person name="Peter M."/>
            <person name="Riley R."/>
            <person name="Sitrit Y."/>
            <person name="Stielow B."/>
            <person name="Szollosi G."/>
            <person name="Zifcakova L."/>
            <person name="Stursova M."/>
            <person name="Spatafora J.W."/>
            <person name="Tedersoo L."/>
            <person name="Vaario L.-M."/>
            <person name="Yamada A."/>
            <person name="Yan M."/>
            <person name="Wang P."/>
            <person name="Xu J."/>
            <person name="Bruns T."/>
            <person name="Baldrian P."/>
            <person name="Vilgalys R."/>
            <person name="Henrissat B."/>
            <person name="Grigoriev I.V."/>
            <person name="Hibbett D."/>
            <person name="Nagy L.G."/>
            <person name="Martin F.M."/>
        </authorList>
    </citation>
    <scope>NUCLEOTIDE SEQUENCE</scope>
    <source>
        <strain evidence="2">UH-Tt-Lm1</strain>
    </source>
</reference>
<name>A0A9P6LAE6_9AGAM</name>
<dbReference type="AlphaFoldDB" id="A0A9P6LAE6"/>
<keyword evidence="3" id="KW-1185">Reference proteome</keyword>
<dbReference type="OrthoDB" id="2803082at2759"/>
<dbReference type="EMBL" id="WIUZ02000003">
    <property type="protein sequence ID" value="KAF9789777.1"/>
    <property type="molecule type" value="Genomic_DNA"/>
</dbReference>
<reference evidence="2" key="1">
    <citation type="journal article" date="2020" name="Nat. Commun.">
        <title>Large-scale genome sequencing of mycorrhizal fungi provides insights into the early evolution of symbiotic traits.</title>
        <authorList>
            <person name="Miyauchi S."/>
            <person name="Kiss E."/>
            <person name="Kuo A."/>
            <person name="Drula E."/>
            <person name="Kohler A."/>
            <person name="Sanchez-Garcia M."/>
            <person name="Morin E."/>
            <person name="Andreopoulos B."/>
            <person name="Barry K.W."/>
            <person name="Bonito G."/>
            <person name="Buee M."/>
            <person name="Carver A."/>
            <person name="Chen C."/>
            <person name="Cichocki N."/>
            <person name="Clum A."/>
            <person name="Culley D."/>
            <person name="Crous P.W."/>
            <person name="Fauchery L."/>
            <person name="Girlanda M."/>
            <person name="Hayes R.D."/>
            <person name="Keri Z."/>
            <person name="LaButti K."/>
            <person name="Lipzen A."/>
            <person name="Lombard V."/>
            <person name="Magnuson J."/>
            <person name="Maillard F."/>
            <person name="Murat C."/>
            <person name="Nolan M."/>
            <person name="Ohm R.A."/>
            <person name="Pangilinan J."/>
            <person name="Pereira M.F."/>
            <person name="Perotto S."/>
            <person name="Peter M."/>
            <person name="Pfister S."/>
            <person name="Riley R."/>
            <person name="Sitrit Y."/>
            <person name="Stielow J.B."/>
            <person name="Szollosi G."/>
            <person name="Zifcakova L."/>
            <person name="Stursova M."/>
            <person name="Spatafora J.W."/>
            <person name="Tedersoo L."/>
            <person name="Vaario L.M."/>
            <person name="Yamada A."/>
            <person name="Yan M."/>
            <person name="Wang P."/>
            <person name="Xu J."/>
            <person name="Bruns T."/>
            <person name="Baldrian P."/>
            <person name="Vilgalys R."/>
            <person name="Dunand C."/>
            <person name="Henrissat B."/>
            <person name="Grigoriev I.V."/>
            <person name="Hibbett D."/>
            <person name="Nagy L.G."/>
            <person name="Martin F.M."/>
        </authorList>
    </citation>
    <scope>NUCLEOTIDE SEQUENCE</scope>
    <source>
        <strain evidence="2">UH-Tt-Lm1</strain>
    </source>
</reference>
<evidence type="ECO:0000313" key="2">
    <source>
        <dbReference type="EMBL" id="KAF9789777.1"/>
    </source>
</evidence>